<feature type="chain" id="PRO_5028080434" description="Nurim" evidence="10">
    <location>
        <begin position="19"/>
        <end position="262"/>
    </location>
</feature>
<name>A0A6P3EVU6_OCTDE</name>
<dbReference type="PANTHER" id="PTHR31040">
    <property type="entry name" value="NURIM"/>
    <property type="match status" value="1"/>
</dbReference>
<evidence type="ECO:0000313" key="11">
    <source>
        <dbReference type="Proteomes" id="UP000515203"/>
    </source>
</evidence>
<dbReference type="OMA" id="WSIWFPL"/>
<protein>
    <recommendedName>
        <fullName evidence="3">Nurim</fullName>
    </recommendedName>
    <alternativeName>
        <fullName evidence="8">Nuclear envelope membrane protein</fullName>
    </alternativeName>
    <alternativeName>
        <fullName evidence="7">Nuclear rim protein</fullName>
    </alternativeName>
</protein>
<dbReference type="PANTHER" id="PTHR31040:SF1">
    <property type="entry name" value="NURIM"/>
    <property type="match status" value="1"/>
</dbReference>
<evidence type="ECO:0000313" key="12">
    <source>
        <dbReference type="RefSeq" id="XP_004624391.1"/>
    </source>
</evidence>
<dbReference type="GO" id="GO:0005637">
    <property type="term" value="C:nuclear inner membrane"/>
    <property type="evidence" value="ECO:0007669"/>
    <property type="project" value="UniProtKB-SubCell"/>
</dbReference>
<keyword evidence="6 9" id="KW-0472">Membrane</keyword>
<evidence type="ECO:0000256" key="5">
    <source>
        <dbReference type="ARBA" id="ARBA00022989"/>
    </source>
</evidence>
<dbReference type="RefSeq" id="XP_004624391.1">
    <property type="nucleotide sequence ID" value="XM_004624334.2"/>
</dbReference>
<feature type="transmembrane region" description="Helical" evidence="9">
    <location>
        <begin position="217"/>
        <end position="234"/>
    </location>
</feature>
<feature type="signal peptide" evidence="10">
    <location>
        <begin position="1"/>
        <end position="18"/>
    </location>
</feature>
<comment type="subcellular location">
    <subcellularLocation>
        <location evidence="1">Nucleus inner membrane</location>
        <topology evidence="1">Multi-pass membrane protein</topology>
    </subcellularLocation>
</comment>
<comment type="similarity">
    <text evidence="2">Belongs to the nurim family.</text>
</comment>
<sequence length="262" mass="29147">MAPALLLVPAALASFVLAFGTGVEFVRFASLRPLLGGAPQAVGPGPRQGWLTALQDRTVLASLAWDLGLLLLFVGQHSLMATEAVKAWTSRHFGVLQRSVYVACTALALQLLMRNWDAVPRGPVLWEARAEPWATWVPLLCFVLHVISWLLIFSILLVFDYAELMGLKQVYYHVLGLGEPLALKSPRALRLFSHLRHPVCVELLTVLWVVPTLSTDRLLFALLLTLYLGLAHGLDQQDLHYLRAQLQRKLHLLSQPQDGVEE</sequence>
<dbReference type="InParanoid" id="A0A6P3EVU6"/>
<feature type="transmembrane region" description="Helical" evidence="9">
    <location>
        <begin position="133"/>
        <end position="159"/>
    </location>
</feature>
<dbReference type="FunCoup" id="A0A6P3EVU6">
    <property type="interactions" value="989"/>
</dbReference>
<keyword evidence="4 9" id="KW-0812">Transmembrane</keyword>
<evidence type="ECO:0000256" key="7">
    <source>
        <dbReference type="ARBA" id="ARBA00031700"/>
    </source>
</evidence>
<evidence type="ECO:0000256" key="6">
    <source>
        <dbReference type="ARBA" id="ARBA00023136"/>
    </source>
</evidence>
<keyword evidence="11" id="KW-1185">Reference proteome</keyword>
<dbReference type="OrthoDB" id="10050858at2759"/>
<dbReference type="GeneID" id="101586827"/>
<dbReference type="Proteomes" id="UP000515203">
    <property type="component" value="Unplaced"/>
</dbReference>
<evidence type="ECO:0000256" key="10">
    <source>
        <dbReference type="SAM" id="SignalP"/>
    </source>
</evidence>
<keyword evidence="10" id="KW-0732">Signal</keyword>
<evidence type="ECO:0000256" key="9">
    <source>
        <dbReference type="SAM" id="Phobius"/>
    </source>
</evidence>
<accession>A0A6P3EVU6</accession>
<dbReference type="CTD" id="11270"/>
<proteinExistence type="inferred from homology"/>
<evidence type="ECO:0000256" key="2">
    <source>
        <dbReference type="ARBA" id="ARBA00010631"/>
    </source>
</evidence>
<evidence type="ECO:0000256" key="1">
    <source>
        <dbReference type="ARBA" id="ARBA00004473"/>
    </source>
</evidence>
<keyword evidence="5 9" id="KW-1133">Transmembrane helix</keyword>
<gene>
    <name evidence="12" type="primary">Nrm</name>
</gene>
<organism evidence="11 12">
    <name type="scientific">Octodon degus</name>
    <name type="common">Degu</name>
    <name type="synonym">Sciurus degus</name>
    <dbReference type="NCBI Taxonomy" id="10160"/>
    <lineage>
        <taxon>Eukaryota</taxon>
        <taxon>Metazoa</taxon>
        <taxon>Chordata</taxon>
        <taxon>Craniata</taxon>
        <taxon>Vertebrata</taxon>
        <taxon>Euteleostomi</taxon>
        <taxon>Mammalia</taxon>
        <taxon>Eutheria</taxon>
        <taxon>Euarchontoglires</taxon>
        <taxon>Glires</taxon>
        <taxon>Rodentia</taxon>
        <taxon>Hystricomorpha</taxon>
        <taxon>Octodontidae</taxon>
        <taxon>Octodon</taxon>
    </lineage>
</organism>
<dbReference type="InterPro" id="IPR033580">
    <property type="entry name" value="Nurim-like"/>
</dbReference>
<evidence type="ECO:0000256" key="8">
    <source>
        <dbReference type="ARBA" id="ARBA00032957"/>
    </source>
</evidence>
<evidence type="ECO:0000256" key="4">
    <source>
        <dbReference type="ARBA" id="ARBA00022692"/>
    </source>
</evidence>
<dbReference type="AlphaFoldDB" id="A0A6P3EVU6"/>
<reference evidence="12" key="1">
    <citation type="submission" date="2025-08" db="UniProtKB">
        <authorList>
            <consortium name="RefSeq"/>
        </authorList>
    </citation>
    <scope>IDENTIFICATION</scope>
</reference>
<evidence type="ECO:0000256" key="3">
    <source>
        <dbReference type="ARBA" id="ARBA00013379"/>
    </source>
</evidence>